<dbReference type="RefSeq" id="WP_098409047.1">
    <property type="nucleotide sequence ID" value="NZ_PDJE01000001.1"/>
</dbReference>
<dbReference type="PANTHER" id="PTHR42743:SF11">
    <property type="entry name" value="AMINODEOXYCHORISMATE LYASE"/>
    <property type="match status" value="1"/>
</dbReference>
<sequence>MSVVFVITPHDRSAPAPDFDALLTRVDPNDAVLSVFDAGVARGDGVFETIGVNAGSARKPRSHLDRLAASARIMDLPEPDAEQWMHAIERVAGLLDPARGGVIRLVMTRGTGDGRPTCWITGEETPPEVREREHGVRVVLLDRGWPIDIAERAPWMLAGAKTLSYAPNMAALREARRRGADDVVFTSLEGYALEGPTSSLIVRTGTMLVTPTSGDGNLPGTTQRELFGWAEQNGFSTQSRRVRADEVRQADAAWLASSVRLVVPIIAIDDRTMQVDEGLTRRMNEHLLALG</sequence>
<dbReference type="Gene3D" id="3.20.10.10">
    <property type="entry name" value="D-amino Acid Aminotransferase, subunit A, domain 2"/>
    <property type="match status" value="1"/>
</dbReference>
<gene>
    <name evidence="2" type="ORF">ATJ78_3110</name>
</gene>
<protein>
    <submittedName>
        <fullName evidence="2">4-amino-4-deoxychorismate lyase</fullName>
    </submittedName>
</protein>
<dbReference type="Gene3D" id="3.30.470.10">
    <property type="match status" value="1"/>
</dbReference>
<keyword evidence="2" id="KW-0456">Lyase</keyword>
<evidence type="ECO:0000313" key="2">
    <source>
        <dbReference type="EMBL" id="PFG32126.1"/>
    </source>
</evidence>
<dbReference type="InterPro" id="IPR043131">
    <property type="entry name" value="BCAT-like_N"/>
</dbReference>
<dbReference type="SUPFAM" id="SSF56752">
    <property type="entry name" value="D-aminoacid aminotransferase-like PLP-dependent enzymes"/>
    <property type="match status" value="1"/>
</dbReference>
<proteinExistence type="inferred from homology"/>
<dbReference type="Pfam" id="PF01063">
    <property type="entry name" value="Aminotran_4"/>
    <property type="match status" value="1"/>
</dbReference>
<accession>A0A2A9E0G0</accession>
<dbReference type="InterPro" id="IPR043132">
    <property type="entry name" value="BCAT-like_C"/>
</dbReference>
<comment type="caution">
    <text evidence="2">The sequence shown here is derived from an EMBL/GenBank/DDBJ whole genome shotgun (WGS) entry which is preliminary data.</text>
</comment>
<reference evidence="2 3" key="1">
    <citation type="submission" date="2017-10" db="EMBL/GenBank/DDBJ databases">
        <title>Sequencing the genomes of 1000 actinobacteria strains.</title>
        <authorList>
            <person name="Klenk H.-P."/>
        </authorList>
    </citation>
    <scope>NUCLEOTIDE SEQUENCE [LARGE SCALE GENOMIC DNA]</scope>
    <source>
        <strain evidence="2 3">DSM 21798</strain>
    </source>
</reference>
<evidence type="ECO:0000313" key="3">
    <source>
        <dbReference type="Proteomes" id="UP000221369"/>
    </source>
</evidence>
<comment type="similarity">
    <text evidence="1">Belongs to the class-IV pyridoxal-phosphate-dependent aminotransferase family.</text>
</comment>
<keyword evidence="3" id="KW-1185">Reference proteome</keyword>
<dbReference type="EMBL" id="PDJE01000001">
    <property type="protein sequence ID" value="PFG32126.1"/>
    <property type="molecule type" value="Genomic_DNA"/>
</dbReference>
<evidence type="ECO:0000256" key="1">
    <source>
        <dbReference type="ARBA" id="ARBA00009320"/>
    </source>
</evidence>
<dbReference type="InterPro" id="IPR001544">
    <property type="entry name" value="Aminotrans_IV"/>
</dbReference>
<dbReference type="AlphaFoldDB" id="A0A2A9E0G0"/>
<dbReference type="InterPro" id="IPR036038">
    <property type="entry name" value="Aminotransferase-like"/>
</dbReference>
<dbReference type="PANTHER" id="PTHR42743">
    <property type="entry name" value="AMINO-ACID AMINOTRANSFERASE"/>
    <property type="match status" value="1"/>
</dbReference>
<organism evidence="2 3">
    <name type="scientific">Paramicrobacterium agarici</name>
    <dbReference type="NCBI Taxonomy" id="630514"/>
    <lineage>
        <taxon>Bacteria</taxon>
        <taxon>Bacillati</taxon>
        <taxon>Actinomycetota</taxon>
        <taxon>Actinomycetes</taxon>
        <taxon>Micrococcales</taxon>
        <taxon>Microbacteriaceae</taxon>
        <taxon>Paramicrobacterium</taxon>
    </lineage>
</organism>
<dbReference type="GO" id="GO:0005829">
    <property type="term" value="C:cytosol"/>
    <property type="evidence" value="ECO:0007669"/>
    <property type="project" value="TreeGrafter"/>
</dbReference>
<dbReference type="GO" id="GO:0016829">
    <property type="term" value="F:lyase activity"/>
    <property type="evidence" value="ECO:0007669"/>
    <property type="project" value="UniProtKB-KW"/>
</dbReference>
<dbReference type="Proteomes" id="UP000221369">
    <property type="component" value="Unassembled WGS sequence"/>
</dbReference>
<dbReference type="GO" id="GO:0046394">
    <property type="term" value="P:carboxylic acid biosynthetic process"/>
    <property type="evidence" value="ECO:0007669"/>
    <property type="project" value="UniProtKB-ARBA"/>
</dbReference>
<dbReference type="InterPro" id="IPR050571">
    <property type="entry name" value="Class-IV_PLP-Dep_Aminotrnsfr"/>
</dbReference>
<name>A0A2A9E0G0_9MICO</name>